<accession>A0A1S0TDV2</accession>
<feature type="non-terminal residue" evidence="1">
    <location>
        <position position="1"/>
    </location>
</feature>
<dbReference type="EMBL" id="JH717304">
    <property type="protein sequence ID" value="EFO12268.2"/>
    <property type="molecule type" value="Genomic_DNA"/>
</dbReference>
<dbReference type="CTD" id="9953765"/>
<evidence type="ECO:0000313" key="1">
    <source>
        <dbReference type="EMBL" id="EFO12268.2"/>
    </source>
</evidence>
<reference evidence="1" key="1">
    <citation type="submission" date="2012-04" db="EMBL/GenBank/DDBJ databases">
        <title>The Genome Sequence of Loa loa.</title>
        <authorList>
            <consortium name="The Broad Institute Genome Sequencing Platform"/>
            <consortium name="Broad Institute Genome Sequencing Center for Infectious Disease"/>
            <person name="Nutman T.B."/>
            <person name="Fink D.L."/>
            <person name="Russ C."/>
            <person name="Young S."/>
            <person name="Zeng Q."/>
            <person name="Gargeya S."/>
            <person name="Alvarado L."/>
            <person name="Berlin A."/>
            <person name="Chapman S.B."/>
            <person name="Chen Z."/>
            <person name="Freedman E."/>
            <person name="Gellesch M."/>
            <person name="Goldberg J."/>
            <person name="Griggs A."/>
            <person name="Gujja S."/>
            <person name="Heilman E.R."/>
            <person name="Heiman D."/>
            <person name="Howarth C."/>
            <person name="Mehta T."/>
            <person name="Neiman D."/>
            <person name="Pearson M."/>
            <person name="Roberts A."/>
            <person name="Saif S."/>
            <person name="Shea T."/>
            <person name="Shenoy N."/>
            <person name="Sisk P."/>
            <person name="Stolte C."/>
            <person name="Sykes S."/>
            <person name="White J."/>
            <person name="Yandava C."/>
            <person name="Haas B."/>
            <person name="Henn M.R."/>
            <person name="Nusbaum C."/>
            <person name="Birren B."/>
        </authorList>
    </citation>
    <scope>NUCLEOTIDE SEQUENCE [LARGE SCALE GENOMIC DNA]</scope>
</reference>
<sequence>KFQNNAQPTRYGSIPAQAVHQALGIGNGQSTNSILNENQSTISSDQQIPIVL</sequence>
<dbReference type="KEGG" id="loa:LOAG_16265"/>
<protein>
    <submittedName>
        <fullName evidence="1">Uncharacterized protein</fullName>
    </submittedName>
</protein>
<dbReference type="AlphaFoldDB" id="A0A1S0TDV2"/>
<dbReference type="InParanoid" id="A0A1S0TDV2"/>
<dbReference type="RefSeq" id="XP_003151801.2">
    <property type="nucleotide sequence ID" value="XM_003151753.2"/>
</dbReference>
<dbReference type="GeneID" id="9953765"/>
<name>A0A1S0TDV2_LOALO</name>
<gene>
    <name evidence="1" type="ORF">LOAG_16265</name>
</gene>
<organism evidence="1">
    <name type="scientific">Loa loa</name>
    <name type="common">Eye worm</name>
    <name type="synonym">Filaria loa</name>
    <dbReference type="NCBI Taxonomy" id="7209"/>
    <lineage>
        <taxon>Eukaryota</taxon>
        <taxon>Metazoa</taxon>
        <taxon>Ecdysozoa</taxon>
        <taxon>Nematoda</taxon>
        <taxon>Chromadorea</taxon>
        <taxon>Rhabditida</taxon>
        <taxon>Spirurina</taxon>
        <taxon>Spiruromorpha</taxon>
        <taxon>Filarioidea</taxon>
        <taxon>Onchocercidae</taxon>
        <taxon>Loa</taxon>
    </lineage>
</organism>
<proteinExistence type="predicted"/>